<organism evidence="1 2">
    <name type="scientific">Ilex paraguariensis</name>
    <name type="common">yerba mate</name>
    <dbReference type="NCBI Taxonomy" id="185542"/>
    <lineage>
        <taxon>Eukaryota</taxon>
        <taxon>Viridiplantae</taxon>
        <taxon>Streptophyta</taxon>
        <taxon>Embryophyta</taxon>
        <taxon>Tracheophyta</taxon>
        <taxon>Spermatophyta</taxon>
        <taxon>Magnoliopsida</taxon>
        <taxon>eudicotyledons</taxon>
        <taxon>Gunneridae</taxon>
        <taxon>Pentapetalae</taxon>
        <taxon>asterids</taxon>
        <taxon>campanulids</taxon>
        <taxon>Aquifoliales</taxon>
        <taxon>Aquifoliaceae</taxon>
        <taxon>Ilex</taxon>
    </lineage>
</organism>
<reference evidence="1 2" key="1">
    <citation type="submission" date="2024-02" db="EMBL/GenBank/DDBJ databases">
        <authorList>
            <person name="Vignale AGUSTIN F."/>
            <person name="Sosa J E."/>
            <person name="Modenutti C."/>
        </authorList>
    </citation>
    <scope>NUCLEOTIDE SEQUENCE [LARGE SCALE GENOMIC DNA]</scope>
</reference>
<dbReference type="EMBL" id="CAUOFW020007980">
    <property type="protein sequence ID" value="CAK9181280.1"/>
    <property type="molecule type" value="Genomic_DNA"/>
</dbReference>
<evidence type="ECO:0000313" key="1">
    <source>
        <dbReference type="EMBL" id="CAK9181280.1"/>
    </source>
</evidence>
<comment type="caution">
    <text evidence="1">The sequence shown here is derived from an EMBL/GenBank/DDBJ whole genome shotgun (WGS) entry which is preliminary data.</text>
</comment>
<name>A0ABC8UJR6_9AQUA</name>
<accession>A0ABC8UJR6</accession>
<dbReference type="AlphaFoldDB" id="A0ABC8UJR6"/>
<evidence type="ECO:0000313" key="2">
    <source>
        <dbReference type="Proteomes" id="UP001642360"/>
    </source>
</evidence>
<proteinExistence type="predicted"/>
<keyword evidence="2" id="KW-1185">Reference proteome</keyword>
<protein>
    <submittedName>
        <fullName evidence="1">Uncharacterized protein</fullName>
    </submittedName>
</protein>
<gene>
    <name evidence="1" type="ORF">ILEXP_LOCUS51333</name>
</gene>
<dbReference type="Proteomes" id="UP001642360">
    <property type="component" value="Unassembled WGS sequence"/>
</dbReference>
<sequence length="157" mass="18105">MVKSLPKEPSKITTSLALKTRSAEFRMSTIPIYDDASSHLELKKLSCIVNKDRLFYFVYLQNNIISSIIKQDAPICGPRTGLKWDVVVPYYFKWRPLELPVLNKPTGHISSANYNVASYILFPPLHKRLKIRSISTIPNIHHVTFQSARKNFVKYKI</sequence>